<accession>A0A7R8UJM5</accession>
<name>A0A7R8UJM5_HERIL</name>
<feature type="compositionally biased region" description="Polar residues" evidence="1">
    <location>
        <begin position="127"/>
        <end position="144"/>
    </location>
</feature>
<dbReference type="FunCoup" id="A0A7R8UJM5">
    <property type="interactions" value="6"/>
</dbReference>
<evidence type="ECO:0000259" key="2">
    <source>
        <dbReference type="PROSITE" id="PS00028"/>
    </source>
</evidence>
<gene>
    <name evidence="3" type="ORF">HERILL_LOCUS5146</name>
</gene>
<dbReference type="InParanoid" id="A0A7R8UJM5"/>
<feature type="region of interest" description="Disordered" evidence="1">
    <location>
        <begin position="470"/>
        <end position="525"/>
    </location>
</feature>
<proteinExistence type="predicted"/>
<dbReference type="InterPro" id="IPR013087">
    <property type="entry name" value="Znf_C2H2_type"/>
</dbReference>
<organism evidence="3 4">
    <name type="scientific">Hermetia illucens</name>
    <name type="common">Black soldier fly</name>
    <dbReference type="NCBI Taxonomy" id="343691"/>
    <lineage>
        <taxon>Eukaryota</taxon>
        <taxon>Metazoa</taxon>
        <taxon>Ecdysozoa</taxon>
        <taxon>Arthropoda</taxon>
        <taxon>Hexapoda</taxon>
        <taxon>Insecta</taxon>
        <taxon>Pterygota</taxon>
        <taxon>Neoptera</taxon>
        <taxon>Endopterygota</taxon>
        <taxon>Diptera</taxon>
        <taxon>Brachycera</taxon>
        <taxon>Stratiomyomorpha</taxon>
        <taxon>Stratiomyidae</taxon>
        <taxon>Hermetiinae</taxon>
        <taxon>Hermetia</taxon>
    </lineage>
</organism>
<dbReference type="PROSITE" id="PS00028">
    <property type="entry name" value="ZINC_FINGER_C2H2_1"/>
    <property type="match status" value="1"/>
</dbReference>
<dbReference type="Proteomes" id="UP000594454">
    <property type="component" value="Chromosome 2"/>
</dbReference>
<feature type="compositionally biased region" description="Polar residues" evidence="1">
    <location>
        <begin position="222"/>
        <end position="239"/>
    </location>
</feature>
<sequence length="631" mass="70289">MKYPPENKCKICGSIFCCVKCRSQHELSKHSKELENLQRITNKCSICMKQPLVSRPAAITQDFLTHIMQKHLPLYCQKCRKMYTSEKDLRENWKCSNSNSLCAVEPEASAANIEVIPVCSSPHNQLESASDQPIAASTQTSPSLSRLDRNKNDMIETPIVSPHEMQIKQKFILASGSITDSASSIKNFYSFSTSTQIPPQLISAHAKLVRTTSTPMQHISTVTKEQHFDSSAQVSSIHGSSSESDVSPPSENFNMASSPGNVKPNEPLQITRGRRKMPVSATPLRQVMSKSIQRAIAEHGVLNLQNKGLQPKKIFDSASSSCSISSPLDLRTSPALRRSQSEIVDRSSTYEEFQTSKTSSRKQIVSTSKRIIIEDYVISSNSIYEKLETVFETCKNVESSADPLLKPEKEIEKSPSKVENLQPDTPKKSGVVLKKTISFDTPKYSDSKQDGGEEDEVFYTPKSLLPQTSFPSSYLNSSPAGKSSPPGALKKTFSYPLYNASTVNKNSEENENDQENTKPAQRGRVWSFVTSVMRLASFGGRPSQEPETTHNKPEESMSMIKRCASFAGVISRKKSNEDDTTSQQMKRKRTNTFDKFSYPEPNSTHGGPSKRVKRIEGRKPIERMRKASKDV</sequence>
<evidence type="ECO:0000256" key="1">
    <source>
        <dbReference type="SAM" id="MobiDB-lite"/>
    </source>
</evidence>
<feature type="compositionally biased region" description="Basic and acidic residues" evidence="1">
    <location>
        <begin position="614"/>
        <end position="631"/>
    </location>
</feature>
<dbReference type="EMBL" id="LR899010">
    <property type="protein sequence ID" value="CAD7082082.1"/>
    <property type="molecule type" value="Genomic_DNA"/>
</dbReference>
<evidence type="ECO:0000313" key="3">
    <source>
        <dbReference type="EMBL" id="CAD7082082.1"/>
    </source>
</evidence>
<protein>
    <recommendedName>
        <fullName evidence="2">C2H2-type domain-containing protein</fullName>
    </recommendedName>
</protein>
<dbReference type="OrthoDB" id="8122210at2759"/>
<feature type="domain" description="C2H2-type" evidence="2">
    <location>
        <begin position="9"/>
        <end position="30"/>
    </location>
</feature>
<reference evidence="3 4" key="1">
    <citation type="submission" date="2020-11" db="EMBL/GenBank/DDBJ databases">
        <authorList>
            <person name="Wallbank WR R."/>
            <person name="Pardo Diaz C."/>
            <person name="Kozak K."/>
            <person name="Martin S."/>
            <person name="Jiggins C."/>
            <person name="Moest M."/>
            <person name="Warren A I."/>
            <person name="Generalovic N T."/>
            <person name="Byers J.R.P. K."/>
            <person name="Montejo-Kovacevich G."/>
            <person name="Yen C E."/>
        </authorList>
    </citation>
    <scope>NUCLEOTIDE SEQUENCE [LARGE SCALE GENOMIC DNA]</scope>
</reference>
<feature type="region of interest" description="Disordered" evidence="1">
    <location>
        <begin position="127"/>
        <end position="151"/>
    </location>
</feature>
<feature type="region of interest" description="Disordered" evidence="1">
    <location>
        <begin position="537"/>
        <end position="631"/>
    </location>
</feature>
<feature type="region of interest" description="Disordered" evidence="1">
    <location>
        <begin position="222"/>
        <end position="277"/>
    </location>
</feature>
<feature type="region of interest" description="Disordered" evidence="1">
    <location>
        <begin position="411"/>
        <end position="431"/>
    </location>
</feature>
<dbReference type="OMA" id="MFAKPKE"/>
<feature type="compositionally biased region" description="Low complexity" evidence="1">
    <location>
        <begin position="477"/>
        <end position="488"/>
    </location>
</feature>
<feature type="compositionally biased region" description="Low complexity" evidence="1">
    <location>
        <begin position="240"/>
        <end position="251"/>
    </location>
</feature>
<dbReference type="AlphaFoldDB" id="A0A7R8UJM5"/>
<evidence type="ECO:0000313" key="4">
    <source>
        <dbReference type="Proteomes" id="UP000594454"/>
    </source>
</evidence>
<keyword evidence="4" id="KW-1185">Reference proteome</keyword>